<proteinExistence type="inferred from homology"/>
<dbReference type="Proteomes" id="UP000314982">
    <property type="component" value="Unassembled WGS sequence"/>
</dbReference>
<dbReference type="Pfam" id="PF14651">
    <property type="entry name" value="Lipocalin_7"/>
    <property type="match status" value="1"/>
</dbReference>
<reference evidence="3" key="2">
    <citation type="submission" date="2025-05" db="UniProtKB">
        <authorList>
            <consortium name="Ensembl"/>
        </authorList>
    </citation>
    <scope>IDENTIFICATION</scope>
</reference>
<dbReference type="Ensembl" id="ENSHHUT00000012712.1">
    <property type="protein sequence ID" value="ENSHHUP00000012327.1"/>
    <property type="gene ID" value="ENSHHUG00000007511.1"/>
</dbReference>
<dbReference type="GeneTree" id="ENSGT00940000155135"/>
<dbReference type="Gene3D" id="2.40.128.20">
    <property type="match status" value="1"/>
</dbReference>
<evidence type="ECO:0000313" key="4">
    <source>
        <dbReference type="Proteomes" id="UP000314982"/>
    </source>
</evidence>
<reference evidence="4" key="1">
    <citation type="submission" date="2018-06" db="EMBL/GenBank/DDBJ databases">
        <title>Genome assembly of Danube salmon.</title>
        <authorList>
            <person name="Macqueen D.J."/>
            <person name="Gundappa M.K."/>
        </authorList>
    </citation>
    <scope>NUCLEOTIDE SEQUENCE [LARGE SCALE GENOMIC DNA]</scope>
</reference>
<evidence type="ECO:0000256" key="1">
    <source>
        <dbReference type="ARBA" id="ARBA00008390"/>
    </source>
</evidence>
<dbReference type="STRING" id="62062.ENSHHUP00000012327"/>
<sequence>MSFSGKYQMETHENFESFMEAIGASDELIQESKDFKSISEIEETGDHFKVTVTTGTKILTNSFTIGQETELETLTGEKVNSVVMREGNKLTAFMNGTEYVTELTDADTLVNVRHMAGGSRSDTISGLIYTINEMGSLRQCRECNSTVCCHQYCNYILTTPLVSQNVMLFNHCTHTAHTPQQASAWPGAKIEFGCGDQPALPSHWFLGAYTHVGD</sequence>
<comment type="similarity">
    <text evidence="1">Belongs to the calycin superfamily. Fatty-acid binding protein (FABP) family.</text>
</comment>
<dbReference type="Ensembl" id="ENSHHUT00000012685.1">
    <property type="protein sequence ID" value="ENSHHUP00000012300.1"/>
    <property type="gene ID" value="ENSHHUG00000007511.1"/>
</dbReference>
<dbReference type="InterPro" id="IPR000463">
    <property type="entry name" value="Fatty_acid-bd"/>
</dbReference>
<name>A0A4W5K8T1_9TELE</name>
<dbReference type="InterPro" id="IPR031259">
    <property type="entry name" value="ILBP"/>
</dbReference>
<protein>
    <submittedName>
        <fullName evidence="3">Fatty acid binding protein 1</fullName>
    </submittedName>
</protein>
<dbReference type="InterPro" id="IPR012674">
    <property type="entry name" value="Calycin"/>
</dbReference>
<dbReference type="GO" id="GO:0008289">
    <property type="term" value="F:lipid binding"/>
    <property type="evidence" value="ECO:0007669"/>
    <property type="project" value="InterPro"/>
</dbReference>
<evidence type="ECO:0000313" key="3">
    <source>
        <dbReference type="Ensembl" id="ENSHHUP00000012327.1"/>
    </source>
</evidence>
<dbReference type="AlphaFoldDB" id="A0A4W5K8T1"/>
<evidence type="ECO:0000259" key="2">
    <source>
        <dbReference type="PROSITE" id="PS00214"/>
    </source>
</evidence>
<organism evidence="3 4">
    <name type="scientific">Hucho hucho</name>
    <name type="common">huchen</name>
    <dbReference type="NCBI Taxonomy" id="62062"/>
    <lineage>
        <taxon>Eukaryota</taxon>
        <taxon>Metazoa</taxon>
        <taxon>Chordata</taxon>
        <taxon>Craniata</taxon>
        <taxon>Vertebrata</taxon>
        <taxon>Euteleostomi</taxon>
        <taxon>Actinopterygii</taxon>
        <taxon>Neopterygii</taxon>
        <taxon>Teleostei</taxon>
        <taxon>Protacanthopterygii</taxon>
        <taxon>Salmoniformes</taxon>
        <taxon>Salmonidae</taxon>
        <taxon>Salmoninae</taxon>
        <taxon>Hucho</taxon>
    </lineage>
</organism>
<dbReference type="SUPFAM" id="SSF50814">
    <property type="entry name" value="Lipocalins"/>
    <property type="match status" value="1"/>
</dbReference>
<dbReference type="PRINTS" id="PR00178">
    <property type="entry name" value="FATTYACIDBP"/>
</dbReference>
<dbReference type="PROSITE" id="PS00214">
    <property type="entry name" value="FABP"/>
    <property type="match status" value="1"/>
</dbReference>
<dbReference type="PANTHER" id="PTHR11955">
    <property type="entry name" value="FATTY ACID BINDING PROTEIN"/>
    <property type="match status" value="1"/>
</dbReference>
<feature type="domain" description="Cytosolic fatty-acid binding proteins" evidence="2">
    <location>
        <begin position="5"/>
        <end position="22"/>
    </location>
</feature>
<keyword evidence="4" id="KW-1185">Reference proteome</keyword>
<accession>A0A4W5K8T1</accession>